<feature type="domain" description="Wadjet protein JetD C-terminal" evidence="1">
    <location>
        <begin position="223"/>
        <end position="368"/>
    </location>
</feature>
<dbReference type="InterPro" id="IPR024534">
    <property type="entry name" value="JetD_C"/>
</dbReference>
<dbReference type="RefSeq" id="WP_190850143.1">
    <property type="nucleotide sequence ID" value="NZ_AP023440.1"/>
</dbReference>
<evidence type="ECO:0000259" key="1">
    <source>
        <dbReference type="Pfam" id="PF09983"/>
    </source>
</evidence>
<dbReference type="KEGG" id="sgm:GCM10017557_24240"/>
<dbReference type="Proteomes" id="UP000516444">
    <property type="component" value="Chromosome"/>
</dbReference>
<gene>
    <name evidence="2" type="ORF">GCM10017557_24240</name>
</gene>
<evidence type="ECO:0000313" key="2">
    <source>
        <dbReference type="EMBL" id="BCL27565.1"/>
    </source>
</evidence>
<name>A0A7G1P3A8_9ACTN</name>
<accession>A0A7G1P3A8</accession>
<reference evidence="2 3" key="1">
    <citation type="journal article" date="2014" name="Int. J. Syst. Evol. Microbiol.">
        <title>Complete genome sequence of Corynebacterium casei LMG S-19264T (=DSM 44701T), isolated from a smear-ripened cheese.</title>
        <authorList>
            <consortium name="US DOE Joint Genome Institute (JGI-PGF)"/>
            <person name="Walter F."/>
            <person name="Albersmeier A."/>
            <person name="Kalinowski J."/>
            <person name="Ruckert C."/>
        </authorList>
    </citation>
    <scope>NUCLEOTIDE SEQUENCE [LARGE SCALE GENOMIC DNA]</scope>
    <source>
        <strain evidence="2 3">JCM 4677</strain>
    </source>
</reference>
<evidence type="ECO:0000313" key="3">
    <source>
        <dbReference type="Proteomes" id="UP000516444"/>
    </source>
</evidence>
<proteinExistence type="predicted"/>
<keyword evidence="3" id="KW-1185">Reference proteome</keyword>
<protein>
    <recommendedName>
        <fullName evidence="1">Wadjet protein JetD C-terminal domain-containing protein</fullName>
    </recommendedName>
</protein>
<organism evidence="2 3">
    <name type="scientific">Streptomyces aurantiacus</name>
    <dbReference type="NCBI Taxonomy" id="47760"/>
    <lineage>
        <taxon>Bacteria</taxon>
        <taxon>Bacillati</taxon>
        <taxon>Actinomycetota</taxon>
        <taxon>Actinomycetes</taxon>
        <taxon>Kitasatosporales</taxon>
        <taxon>Streptomycetaceae</taxon>
        <taxon>Streptomyces</taxon>
        <taxon>Streptomyces aurantiacus group</taxon>
    </lineage>
</organism>
<dbReference type="EMBL" id="AP023440">
    <property type="protein sequence ID" value="BCL27565.1"/>
    <property type="molecule type" value="Genomic_DNA"/>
</dbReference>
<dbReference type="AlphaFoldDB" id="A0A7G1P3A8"/>
<dbReference type="Pfam" id="PF09983">
    <property type="entry name" value="JetD_C"/>
    <property type="match status" value="1"/>
</dbReference>
<sequence length="379" mass="43336">MTKTEVTILDRLDQEMLEALRFRASAGKRSSARRHKLTMSDFKEIHRDVYRTSPVDAFESREILKCLERLENQGGIRQMEKTDKERLELPMNLWVYSPPPPAEPEVTMPPLHEKMGRVAHEWNRKAKQLTAYVAVNEWLMSDPDPTLIPLCERALEIFGKRKFTTYFSEPEKAFREISFGWLFSDQQYMRDFLDILKSEPPLLTEVYLAKAGKRGYASMDRGDILFVVENYTTCWSMAEALRTMDHGLGHLAWGIGKSFVSSVRSIRPDHGVAAIRYFGDLDASGLAIPIRANAQARAAGLPPVLPAVKLYDALFELGTPLPGKEKPVTRDRAEELAGWLCERHRDRAVELLIKGERLAQEWVGLRHLCMANAWHADVR</sequence>